<dbReference type="AlphaFoldDB" id="A0A0M4QG47"/>
<evidence type="ECO:0000256" key="1">
    <source>
        <dbReference type="SAM" id="Phobius"/>
    </source>
</evidence>
<name>A0A0M4QG47_9MICC</name>
<evidence type="ECO:0000313" key="3">
    <source>
        <dbReference type="Proteomes" id="UP000062833"/>
    </source>
</evidence>
<keyword evidence="1" id="KW-1133">Transmembrane helix</keyword>
<feature type="transmembrane region" description="Helical" evidence="1">
    <location>
        <begin position="87"/>
        <end position="110"/>
    </location>
</feature>
<dbReference type="Proteomes" id="UP000062833">
    <property type="component" value="Chromosome"/>
</dbReference>
<keyword evidence="1" id="KW-0812">Transmembrane</keyword>
<sequence length="269" mass="27411">MTKLIVVLAVLAALAWGVTALASWITKKKAPLAITAGPGPRQVSAAERKKAMVRAQLPTAVAIIFSIIMFVALFRVSIALAGQVGQAGMAVVLTAVLSTSGGLLMFSALPSREKLPGTPQRLVAGTAFIVPVAAFLAFLACLVAAALSTQVKFGWAESVPLIVGTIVLAGAAYLALRRISTTVSLPDPRMAALDRQWREVSACLLLRFTGGALLACFGATAIVAGLSIIITVAGAALALAGAAQLFLAAQGALKIRTTVGEGTPSPITA</sequence>
<feature type="transmembrane region" description="Helical" evidence="1">
    <location>
        <begin position="159"/>
        <end position="176"/>
    </location>
</feature>
<feature type="transmembrane region" description="Helical" evidence="1">
    <location>
        <begin position="197"/>
        <end position="222"/>
    </location>
</feature>
<evidence type="ECO:0000313" key="2">
    <source>
        <dbReference type="EMBL" id="ALE92604.1"/>
    </source>
</evidence>
<feature type="transmembrane region" description="Helical" evidence="1">
    <location>
        <begin position="122"/>
        <end position="147"/>
    </location>
</feature>
<feature type="transmembrane region" description="Helical" evidence="1">
    <location>
        <begin position="228"/>
        <end position="247"/>
    </location>
</feature>
<protein>
    <submittedName>
        <fullName evidence="2">Uncharacterized protein</fullName>
    </submittedName>
</protein>
<dbReference type="KEGG" id="aaq:AOC05_10285"/>
<proteinExistence type="predicted"/>
<gene>
    <name evidence="2" type="ORF">AOC05_10285</name>
</gene>
<keyword evidence="1" id="KW-0472">Membrane</keyword>
<dbReference type="RefSeq" id="WP_062007145.1">
    <property type="nucleotide sequence ID" value="NZ_CP012677.1"/>
</dbReference>
<feature type="transmembrane region" description="Helical" evidence="1">
    <location>
        <begin position="6"/>
        <end position="25"/>
    </location>
</feature>
<dbReference type="EMBL" id="CP012677">
    <property type="protein sequence ID" value="ALE92604.1"/>
    <property type="molecule type" value="Genomic_DNA"/>
</dbReference>
<keyword evidence="3" id="KW-1185">Reference proteome</keyword>
<reference evidence="3" key="1">
    <citation type="submission" date="2015-09" db="EMBL/GenBank/DDBJ databases">
        <title>Complete genome of Arthrobacter alpinus strain R3.8.</title>
        <authorList>
            <person name="See-Too W.S."/>
            <person name="Chan K.G."/>
        </authorList>
    </citation>
    <scope>NUCLEOTIDE SEQUENCE [LARGE SCALE GENOMIC DNA]</scope>
    <source>
        <strain evidence="3">R3.8</strain>
    </source>
</reference>
<feature type="transmembrane region" description="Helical" evidence="1">
    <location>
        <begin position="57"/>
        <end position="81"/>
    </location>
</feature>
<dbReference type="OrthoDB" id="4955423at2"/>
<dbReference type="PATRIC" id="fig|656366.3.peg.2224"/>
<accession>A0A0M4QG47</accession>
<organism evidence="2 3">
    <name type="scientific">Arthrobacter alpinus</name>
    <dbReference type="NCBI Taxonomy" id="656366"/>
    <lineage>
        <taxon>Bacteria</taxon>
        <taxon>Bacillati</taxon>
        <taxon>Actinomycetota</taxon>
        <taxon>Actinomycetes</taxon>
        <taxon>Micrococcales</taxon>
        <taxon>Micrococcaceae</taxon>
        <taxon>Arthrobacter</taxon>
    </lineage>
</organism>